<dbReference type="AlphaFoldDB" id="A0A540P634"/>
<proteinExistence type="predicted"/>
<organism evidence="1 2">
    <name type="scientific">Streptomyces ipomoeae</name>
    <dbReference type="NCBI Taxonomy" id="103232"/>
    <lineage>
        <taxon>Bacteria</taxon>
        <taxon>Bacillati</taxon>
        <taxon>Actinomycetota</taxon>
        <taxon>Actinomycetes</taxon>
        <taxon>Kitasatosporales</taxon>
        <taxon>Streptomycetaceae</taxon>
        <taxon>Streptomyces</taxon>
    </lineage>
</organism>
<dbReference type="EMBL" id="SPAZ01000056">
    <property type="protein sequence ID" value="TQE37779.1"/>
    <property type="molecule type" value="Genomic_DNA"/>
</dbReference>
<sequence>MTAPRPLRDIEARHPALRGAKSPMQTIRIKPRAERDVAPLLAGAAAAVAGVGAVLAFTDADSVLRGPFTLFFLLVAPGAAIGAALRGLEPFGRVVASVAGAIAVNLLVAQGMLATHSWSVPGGIAAVTVISSLVLLLVLVRRVRGRTERRRT</sequence>
<evidence type="ECO:0000313" key="2">
    <source>
        <dbReference type="Proteomes" id="UP000318720"/>
    </source>
</evidence>
<protein>
    <submittedName>
        <fullName evidence="1">Uncharacterized protein</fullName>
    </submittedName>
</protein>
<gene>
    <name evidence="1" type="ORF">Sipo8835_07140</name>
</gene>
<accession>A0A540P634</accession>
<comment type="caution">
    <text evidence="1">The sequence shown here is derived from an EMBL/GenBank/DDBJ whole genome shotgun (WGS) entry which is preliminary data.</text>
</comment>
<dbReference type="Proteomes" id="UP000318720">
    <property type="component" value="Unassembled WGS sequence"/>
</dbReference>
<reference evidence="1 2" key="1">
    <citation type="submission" date="2019-03" db="EMBL/GenBank/DDBJ databases">
        <title>Comparative genomic analyses of the sweetpotato soil rot pathogen, Streptomyces ipomoeae.</title>
        <authorList>
            <person name="Ruschel Soares N."/>
            <person name="Badger J.H."/>
            <person name="Huguet-Tapia J.C."/>
            <person name="Clark C.A."/>
            <person name="Pettis G.S."/>
        </authorList>
    </citation>
    <scope>NUCLEOTIDE SEQUENCE [LARGE SCALE GENOMIC DNA]</scope>
    <source>
        <strain evidence="1 2">88-35</strain>
    </source>
</reference>
<name>A0A540P634_9ACTN</name>
<evidence type="ECO:0000313" key="1">
    <source>
        <dbReference type="EMBL" id="TQE37779.1"/>
    </source>
</evidence>